<organism evidence="14 15">
    <name type="scientific">Exocentrus adspersus</name>
    <dbReference type="NCBI Taxonomy" id="1586481"/>
    <lineage>
        <taxon>Eukaryota</taxon>
        <taxon>Metazoa</taxon>
        <taxon>Ecdysozoa</taxon>
        <taxon>Arthropoda</taxon>
        <taxon>Hexapoda</taxon>
        <taxon>Insecta</taxon>
        <taxon>Pterygota</taxon>
        <taxon>Neoptera</taxon>
        <taxon>Endopterygota</taxon>
        <taxon>Coleoptera</taxon>
        <taxon>Polyphaga</taxon>
        <taxon>Cucujiformia</taxon>
        <taxon>Chrysomeloidea</taxon>
        <taxon>Cerambycidae</taxon>
        <taxon>Lamiinae</taxon>
        <taxon>Acanthocinini</taxon>
        <taxon>Exocentrus</taxon>
    </lineage>
</organism>
<evidence type="ECO:0000256" key="11">
    <source>
        <dbReference type="SAM" id="SignalP"/>
    </source>
</evidence>
<evidence type="ECO:0008006" key="16">
    <source>
        <dbReference type="Google" id="ProtNLM"/>
    </source>
</evidence>
<keyword evidence="5" id="KW-0106">Calcium</keyword>
<dbReference type="Proteomes" id="UP001159042">
    <property type="component" value="Unassembled WGS sequence"/>
</dbReference>
<keyword evidence="7" id="KW-0325">Glycoprotein</keyword>
<dbReference type="Gene3D" id="2.10.70.10">
    <property type="entry name" value="Complement Module, domain 1"/>
    <property type="match status" value="11"/>
</dbReference>
<protein>
    <recommendedName>
        <fullName evidence="16">Sushi/von Willebrand factor type A/EGF/pentraxin domain-containing 1</fullName>
    </recommendedName>
</protein>
<dbReference type="SMART" id="SM00607">
    <property type="entry name" value="FTP"/>
    <property type="match status" value="1"/>
</dbReference>
<keyword evidence="15" id="KW-1185">Reference proteome</keyword>
<dbReference type="SUPFAM" id="SSF49785">
    <property type="entry name" value="Galactose-binding domain-like"/>
    <property type="match status" value="1"/>
</dbReference>
<feature type="disulfide bond" evidence="8">
    <location>
        <begin position="494"/>
        <end position="521"/>
    </location>
</feature>
<keyword evidence="10" id="KW-0812">Transmembrane</keyword>
<dbReference type="InterPro" id="IPR006585">
    <property type="entry name" value="FTP1"/>
</dbReference>
<dbReference type="PROSITE" id="PS50041">
    <property type="entry name" value="C_TYPE_LECTIN_2"/>
    <property type="match status" value="1"/>
</dbReference>
<evidence type="ECO:0000313" key="15">
    <source>
        <dbReference type="Proteomes" id="UP001159042"/>
    </source>
</evidence>
<feature type="signal peptide" evidence="11">
    <location>
        <begin position="1"/>
        <end position="29"/>
    </location>
</feature>
<feature type="chain" id="PRO_5043675917" description="Sushi/von Willebrand factor type A/EGF/pentraxin domain-containing 1" evidence="11">
    <location>
        <begin position="30"/>
        <end position="1146"/>
    </location>
</feature>
<keyword evidence="10" id="KW-1133">Transmembrane helix</keyword>
<dbReference type="InterPro" id="IPR016187">
    <property type="entry name" value="CTDL_fold"/>
</dbReference>
<evidence type="ECO:0000256" key="10">
    <source>
        <dbReference type="SAM" id="Phobius"/>
    </source>
</evidence>
<evidence type="ECO:0000259" key="13">
    <source>
        <dbReference type="PROSITE" id="PS50923"/>
    </source>
</evidence>
<dbReference type="InterPro" id="IPR016186">
    <property type="entry name" value="C-type_lectin-like/link_sf"/>
</dbReference>
<feature type="domain" description="Sushi" evidence="13">
    <location>
        <begin position="760"/>
        <end position="839"/>
    </location>
</feature>
<accession>A0AAV8WEF3</accession>
<feature type="disulfide bond" evidence="8">
    <location>
        <begin position="612"/>
        <end position="639"/>
    </location>
</feature>
<dbReference type="SUPFAM" id="SSF57535">
    <property type="entry name" value="Complement control module/SCR domain"/>
    <property type="match status" value="11"/>
</dbReference>
<feature type="domain" description="C-type lectin" evidence="12">
    <location>
        <begin position="277"/>
        <end position="393"/>
    </location>
</feature>
<comment type="caution">
    <text evidence="8">Lacks conserved residue(s) required for the propagation of feature annotation.</text>
</comment>
<feature type="domain" description="Sushi" evidence="13">
    <location>
        <begin position="840"/>
        <end position="899"/>
    </location>
</feature>
<evidence type="ECO:0000313" key="14">
    <source>
        <dbReference type="EMBL" id="KAJ8924723.1"/>
    </source>
</evidence>
<feature type="disulfide bond" evidence="8">
    <location>
        <begin position="434"/>
        <end position="461"/>
    </location>
</feature>
<evidence type="ECO:0000256" key="2">
    <source>
        <dbReference type="ARBA" id="ARBA00022723"/>
    </source>
</evidence>
<sequence>MWSTKCSSQRPSYSALVIVLLGFINEIGCQDTSHSNILHCKLCNSFHLFHFSVAEAKCGHPAVPVNARVTLSSPSLVPGTIATYKCDEGYETFGNTETSCSPSGQWAGELPFCGVNIAFRKPANQSTTVRGGTALNANDGEKSTNHDGKRCSETQKEASPWWQVDLLRPYSVKVVRVTTRGCCGHQPLQDLEIRVGNSSSDLQRNPLCAWFPGTIDEGVTKTFTCARALTGQYVFLQLVGVEGSLSLCEVEVFTTDEFSVDRCAPRSAPEDAQLAAFSKMCYEFGVGKGGSFAEARAYCQSHNGDLAHDMSPGQTSFIYAELERRKPSLKTQLVWIGAQKEPGLTSRTWKWVNGDLVQRPAWGKDQPNNYNGEQNCVVLDGGRGWLWNDVGCNLDYLHWICQHTPSSCGSPDKLINTTIAGSNYEVGSKIEYKCPEGHMLVGDGTRTCGKNGFWTGMAPKCKYVDCGDLPGLEHGSVILEDKRTTHGAKALYTCHENYTLIGHEARICGNDGKWSNSTPQCLFDWCPDPPAIHGGIVSISGHRAGDTATYSCQPGYIISGQGVLSCGLGGKWSGKAPSCKFIDCGAPPNIDNGGYELRNGTTTVESIVEYYCGDDFWLDGQKVQKCTREGKWSGDAPSCELITCEEPEVPSGSYVVGYDFNVHSTIKYDCEVGHILRGEAIHVCERDGEWSGTTPTCEYIDCGKVPTIPYGSVVYVNGTTYMNSMITYSCVKSYRLNGVPKRICLENNQWSDSSPKCEEIRCPEPILAEHSILSVTGNDRMYGRTLIRTPESTNVGATTYKIGALVKYRCERGYKVVGEPLSTCEDTGKWSGDVPQCVYVDCGSPEHVENGKVLLPSNATYYSAAALYSCDVNFELDGVSRRLCLENGTWSSDAPRCREIQCKEPDAIEGVTYKLSTLSVGGIAQYVCPRGHSMLGNATRICLKKGTWSGVAPTCAPVDCGHPGTIVNGRVIVMNGTIYNSAIEYHCIPNFERIGPYLRKCMENGLWSGEEPRCEMTVGEPQEASNLGSNIGIGAGIVLFLLLLLGVIYLKLRKPVAVKNTENVEGAERKEDRNAAVMSYATLSDRNGYLGTNIYENIRDEENLYDAPYEETSRDSGTYEPEPIGRTNGNAVTINGVAVREYDANC</sequence>
<evidence type="ECO:0000256" key="9">
    <source>
        <dbReference type="SAM" id="MobiDB-lite"/>
    </source>
</evidence>
<comment type="caution">
    <text evidence="14">The sequence shown here is derived from an EMBL/GenBank/DDBJ whole genome shotgun (WGS) entry which is preliminary data.</text>
</comment>
<dbReference type="SMART" id="SM00034">
    <property type="entry name" value="CLECT"/>
    <property type="match status" value="1"/>
</dbReference>
<evidence type="ECO:0000256" key="5">
    <source>
        <dbReference type="ARBA" id="ARBA00022837"/>
    </source>
</evidence>
<feature type="disulfide bond" evidence="8">
    <location>
        <begin position="987"/>
        <end position="1014"/>
    </location>
</feature>
<evidence type="ECO:0000256" key="8">
    <source>
        <dbReference type="PROSITE-ProRule" id="PRU00302"/>
    </source>
</evidence>
<dbReference type="PANTHER" id="PTHR19325">
    <property type="entry name" value="COMPLEMENT COMPONENT-RELATED SUSHI DOMAIN-CONTAINING"/>
    <property type="match status" value="1"/>
</dbReference>
<dbReference type="CDD" id="cd00033">
    <property type="entry name" value="CCP"/>
    <property type="match status" value="11"/>
</dbReference>
<dbReference type="InterPro" id="IPR050350">
    <property type="entry name" value="Compl-Cell_Adhes-Reg"/>
</dbReference>
<keyword evidence="3 11" id="KW-0732">Signal</keyword>
<keyword evidence="1 8" id="KW-0768">Sushi</keyword>
<dbReference type="FunFam" id="2.60.120.260:FF:000105">
    <property type="entry name" value="Sushi, von Willebrand factor type A, EGF and pentraxin domain-containing protein 1"/>
    <property type="match status" value="1"/>
</dbReference>
<feature type="disulfide bond" evidence="8">
    <location>
        <begin position="86"/>
        <end position="113"/>
    </location>
</feature>
<dbReference type="Pfam" id="PF00059">
    <property type="entry name" value="Lectin_C"/>
    <property type="match status" value="1"/>
</dbReference>
<dbReference type="SUPFAM" id="SSF56436">
    <property type="entry name" value="C-type lectin-like"/>
    <property type="match status" value="1"/>
</dbReference>
<dbReference type="EMBL" id="JANEYG010000002">
    <property type="protein sequence ID" value="KAJ8924723.1"/>
    <property type="molecule type" value="Genomic_DNA"/>
</dbReference>
<feature type="disulfide bond" evidence="8">
    <location>
        <begin position="670"/>
        <end position="697"/>
    </location>
</feature>
<dbReference type="InterPro" id="IPR000436">
    <property type="entry name" value="Sushi_SCR_CCP_dom"/>
</dbReference>
<evidence type="ECO:0000256" key="3">
    <source>
        <dbReference type="ARBA" id="ARBA00022729"/>
    </source>
</evidence>
<feature type="domain" description="Sushi" evidence="13">
    <location>
        <begin position="464"/>
        <end position="523"/>
    </location>
</feature>
<keyword evidence="4" id="KW-0677">Repeat</keyword>
<feature type="domain" description="Sushi" evidence="13">
    <location>
        <begin position="642"/>
        <end position="699"/>
    </location>
</feature>
<feature type="domain" description="Sushi" evidence="13">
    <location>
        <begin position="958"/>
        <end position="1016"/>
    </location>
</feature>
<dbReference type="PANTHER" id="PTHR19325:SF497">
    <property type="entry name" value="SUSHI, VON WILLEBRAND FACTOR TYPE A, EGF AND PENTRAXIN DOMAIN-CONTAINING PROTEIN 1-LIKE PROTEIN"/>
    <property type="match status" value="1"/>
</dbReference>
<dbReference type="SMART" id="SM00032">
    <property type="entry name" value="CCP"/>
    <property type="match status" value="11"/>
</dbReference>
<proteinExistence type="predicted"/>
<dbReference type="Gene3D" id="3.10.100.10">
    <property type="entry name" value="Mannose-Binding Protein A, subunit A"/>
    <property type="match status" value="1"/>
</dbReference>
<dbReference type="CDD" id="cd00037">
    <property type="entry name" value="CLECT"/>
    <property type="match status" value="1"/>
</dbReference>
<reference evidence="14 15" key="1">
    <citation type="journal article" date="2023" name="Insect Mol. Biol.">
        <title>Genome sequencing provides insights into the evolution of gene families encoding plant cell wall-degrading enzymes in longhorned beetles.</title>
        <authorList>
            <person name="Shin N.R."/>
            <person name="Okamura Y."/>
            <person name="Kirsch R."/>
            <person name="Pauchet Y."/>
        </authorList>
    </citation>
    <scope>NUCLEOTIDE SEQUENCE [LARGE SCALE GENOMIC DNA]</scope>
    <source>
        <strain evidence="14">EAD_L_NR</strain>
    </source>
</reference>
<dbReference type="Pfam" id="PF22633">
    <property type="entry name" value="F5_F8_type_C_2"/>
    <property type="match status" value="1"/>
</dbReference>
<dbReference type="InterPro" id="IPR018378">
    <property type="entry name" value="C-type_lectin_CS"/>
</dbReference>
<feature type="domain" description="Sushi" evidence="13">
    <location>
        <begin position="700"/>
        <end position="759"/>
    </location>
</feature>
<feature type="disulfide bond" evidence="8">
    <location>
        <begin position="928"/>
        <end position="955"/>
    </location>
</feature>
<feature type="domain" description="Sushi" evidence="13">
    <location>
        <begin position="406"/>
        <end position="463"/>
    </location>
</feature>
<evidence type="ECO:0000259" key="12">
    <source>
        <dbReference type="PROSITE" id="PS50041"/>
    </source>
</evidence>
<dbReference type="PROSITE" id="PS50923">
    <property type="entry name" value="SUSHI"/>
    <property type="match status" value="11"/>
</dbReference>
<keyword evidence="2" id="KW-0479">Metal-binding</keyword>
<dbReference type="Pfam" id="PF00084">
    <property type="entry name" value="Sushi"/>
    <property type="match status" value="11"/>
</dbReference>
<dbReference type="InterPro" id="IPR035976">
    <property type="entry name" value="Sushi/SCR/CCP_sf"/>
</dbReference>
<dbReference type="GO" id="GO:0046872">
    <property type="term" value="F:metal ion binding"/>
    <property type="evidence" value="ECO:0007669"/>
    <property type="project" value="UniProtKB-KW"/>
</dbReference>
<evidence type="ECO:0000256" key="4">
    <source>
        <dbReference type="ARBA" id="ARBA00022737"/>
    </source>
</evidence>
<feature type="disulfide bond" evidence="8">
    <location>
        <begin position="730"/>
        <end position="757"/>
    </location>
</feature>
<name>A0AAV8WEF3_9CUCU</name>
<feature type="disulfide bond" evidence="8">
    <location>
        <begin position="552"/>
        <end position="579"/>
    </location>
</feature>
<feature type="domain" description="Sushi" evidence="13">
    <location>
        <begin position="56"/>
        <end position="115"/>
    </location>
</feature>
<feature type="disulfide bond" evidence="8">
    <location>
        <begin position="810"/>
        <end position="837"/>
    </location>
</feature>
<dbReference type="Gene3D" id="2.60.120.260">
    <property type="entry name" value="Galactose-binding domain-like"/>
    <property type="match status" value="1"/>
</dbReference>
<feature type="domain" description="Sushi" evidence="13">
    <location>
        <begin position="582"/>
        <end position="641"/>
    </location>
</feature>
<evidence type="ECO:0000256" key="1">
    <source>
        <dbReference type="ARBA" id="ARBA00022659"/>
    </source>
</evidence>
<dbReference type="AlphaFoldDB" id="A0AAV8WEF3"/>
<evidence type="ECO:0000256" key="7">
    <source>
        <dbReference type="ARBA" id="ARBA00023180"/>
    </source>
</evidence>
<dbReference type="InterPro" id="IPR008979">
    <property type="entry name" value="Galactose-bd-like_sf"/>
</dbReference>
<dbReference type="PROSITE" id="PS00615">
    <property type="entry name" value="C_TYPE_LECTIN_1"/>
    <property type="match status" value="1"/>
</dbReference>
<keyword evidence="6 8" id="KW-1015">Disulfide bond</keyword>
<gene>
    <name evidence="14" type="ORF">NQ315_000875</name>
</gene>
<feature type="disulfide bond" evidence="8">
    <location>
        <begin position="870"/>
        <end position="897"/>
    </location>
</feature>
<feature type="region of interest" description="Disordered" evidence="9">
    <location>
        <begin position="128"/>
        <end position="154"/>
    </location>
</feature>
<feature type="domain" description="Sushi" evidence="13">
    <location>
        <begin position="524"/>
        <end position="581"/>
    </location>
</feature>
<feature type="transmembrane region" description="Helical" evidence="10">
    <location>
        <begin position="1031"/>
        <end position="1050"/>
    </location>
</feature>
<feature type="compositionally biased region" description="Basic and acidic residues" evidence="9">
    <location>
        <begin position="139"/>
        <end position="154"/>
    </location>
</feature>
<feature type="domain" description="Sushi" evidence="13">
    <location>
        <begin position="900"/>
        <end position="957"/>
    </location>
</feature>
<dbReference type="InterPro" id="IPR001304">
    <property type="entry name" value="C-type_lectin-like"/>
</dbReference>
<keyword evidence="10" id="KW-0472">Membrane</keyword>
<evidence type="ECO:0000256" key="6">
    <source>
        <dbReference type="ARBA" id="ARBA00023157"/>
    </source>
</evidence>